<name>L0EWV6_LIBCB</name>
<dbReference type="Proteomes" id="UP000010799">
    <property type="component" value="Chromosome"/>
</dbReference>
<gene>
    <name evidence="1" type="ordered locus">B488_11410</name>
</gene>
<protein>
    <submittedName>
        <fullName evidence="1">Uncharacterized protein</fullName>
    </submittedName>
</protein>
<accession>L0EWV6</accession>
<dbReference type="KEGG" id="lcc:B488_11410"/>
<organism evidence="1 2">
    <name type="scientific">Liberibacter crescens (strain BT-1)</name>
    <dbReference type="NCBI Taxonomy" id="1215343"/>
    <lineage>
        <taxon>Bacteria</taxon>
        <taxon>Pseudomonadati</taxon>
        <taxon>Pseudomonadota</taxon>
        <taxon>Alphaproteobacteria</taxon>
        <taxon>Hyphomicrobiales</taxon>
        <taxon>Rhizobiaceae</taxon>
        <taxon>Liberibacter</taxon>
    </lineage>
</organism>
<dbReference type="HOGENOM" id="CLU_191528_0_0_5"/>
<proteinExistence type="predicted"/>
<dbReference type="STRING" id="1215343.B488_11410"/>
<sequence length="67" mass="7928">MKKQVIEYAGTPVGVLVPEKNALKFIAIKLDVHELDKKLFRTSDELYHEIKKIMFLHNKKSNYQERI</sequence>
<dbReference type="RefSeq" id="WP_015273558.1">
    <property type="nucleotide sequence ID" value="NC_019907.1"/>
</dbReference>
<reference evidence="1 2" key="1">
    <citation type="journal article" date="2012" name="Stand. Genomic Sci.">
        <title>Complete genome sequence of Liberibacter crescens BT-1.</title>
        <authorList>
            <person name="Leonard M.T."/>
            <person name="Fagen J.R."/>
            <person name="Davis-Richardson A.G."/>
            <person name="Davis M.J."/>
            <person name="Triplett E.W."/>
        </authorList>
    </citation>
    <scope>NUCLEOTIDE SEQUENCE [LARGE SCALE GENOMIC DNA]</scope>
    <source>
        <strain evidence="1 2">BT-1</strain>
    </source>
</reference>
<keyword evidence="2" id="KW-1185">Reference proteome</keyword>
<evidence type="ECO:0000313" key="2">
    <source>
        <dbReference type="Proteomes" id="UP000010799"/>
    </source>
</evidence>
<dbReference type="eggNOG" id="ENOG5030ZM1">
    <property type="taxonomic scope" value="Bacteria"/>
</dbReference>
<evidence type="ECO:0000313" key="1">
    <source>
        <dbReference type="EMBL" id="AGA65133.1"/>
    </source>
</evidence>
<dbReference type="PATRIC" id="fig|1215343.11.peg.1175"/>
<dbReference type="AlphaFoldDB" id="L0EWV6"/>
<dbReference type="EMBL" id="CP003789">
    <property type="protein sequence ID" value="AGA65133.1"/>
    <property type="molecule type" value="Genomic_DNA"/>
</dbReference>